<dbReference type="SUPFAM" id="SSF109755">
    <property type="entry name" value="PhoU-like"/>
    <property type="match status" value="1"/>
</dbReference>
<proteinExistence type="predicted"/>
<evidence type="ECO:0000313" key="3">
    <source>
        <dbReference type="Proteomes" id="UP000247586"/>
    </source>
</evidence>
<dbReference type="KEGG" id="mhk:DFR87_08665"/>
<dbReference type="Pfam" id="PF04014">
    <property type="entry name" value="MazE_antitoxin"/>
    <property type="match status" value="1"/>
</dbReference>
<feature type="domain" description="SpoVT-AbrB" evidence="1">
    <location>
        <begin position="11"/>
        <end position="57"/>
    </location>
</feature>
<keyword evidence="3" id="KW-1185">Reference proteome</keyword>
<dbReference type="GeneID" id="36835409"/>
<dbReference type="SMART" id="SM00966">
    <property type="entry name" value="SpoVT_AbrB"/>
    <property type="match status" value="1"/>
</dbReference>
<dbReference type="Gene3D" id="1.20.58.220">
    <property type="entry name" value="Phosphate transport system protein phou homolog 2, domain 2"/>
    <property type="match status" value="2"/>
</dbReference>
<dbReference type="Proteomes" id="UP000247586">
    <property type="component" value="Chromosome"/>
</dbReference>
<reference evidence="2 3" key="1">
    <citation type="submission" date="2018-05" db="EMBL/GenBank/DDBJ databases">
        <title>Complete Genome Sequences of Extremely Thermoacidophilic, Metal-Mobilizing Type-Strain Members of the Archaeal Family Sulfolobaceae: Acidianus brierleyi DSM-1651T, Acidianus sulfidivorans DSM-18786T, Metallosphaera hakonensis DSM-7519T, and Metallosphaera prunae DSM-10039T.</title>
        <authorList>
            <person name="Counts J.A."/>
            <person name="Kelly R.M."/>
        </authorList>
    </citation>
    <scope>NUCLEOTIDE SEQUENCE [LARGE SCALE GENOMIC DNA]</scope>
    <source>
        <strain evidence="2 3">HO1-1</strain>
    </source>
</reference>
<dbReference type="GO" id="GO:0045936">
    <property type="term" value="P:negative regulation of phosphate metabolic process"/>
    <property type="evidence" value="ECO:0007669"/>
    <property type="project" value="InterPro"/>
</dbReference>
<dbReference type="RefSeq" id="WP_110369343.1">
    <property type="nucleotide sequence ID" value="NZ_CP029287.2"/>
</dbReference>
<name>A0A2U9IUP3_9CREN</name>
<dbReference type="InterPro" id="IPR028366">
    <property type="entry name" value="PhoU"/>
</dbReference>
<dbReference type="InterPro" id="IPR026022">
    <property type="entry name" value="PhoU_dom"/>
</dbReference>
<organism evidence="2 3">
    <name type="scientific">Metallosphaera hakonensis JCM 8857 = DSM 7519</name>
    <dbReference type="NCBI Taxonomy" id="1293036"/>
    <lineage>
        <taxon>Archaea</taxon>
        <taxon>Thermoproteota</taxon>
        <taxon>Thermoprotei</taxon>
        <taxon>Sulfolobales</taxon>
        <taxon>Sulfolobaceae</taxon>
        <taxon>Metallosphaera</taxon>
    </lineage>
</organism>
<dbReference type="STRING" id="1293036.GCA_001315825_00855"/>
<gene>
    <name evidence="2" type="ORF">DFR87_08665</name>
</gene>
<dbReference type="InterPro" id="IPR038078">
    <property type="entry name" value="PhoU-like_sf"/>
</dbReference>
<protein>
    <submittedName>
        <fullName evidence="2">Phosphate uptake regulator PhoU</fullName>
    </submittedName>
</protein>
<dbReference type="AlphaFoldDB" id="A0A2U9IUP3"/>
<dbReference type="SUPFAM" id="SSF89447">
    <property type="entry name" value="AbrB/MazE/MraZ-like"/>
    <property type="match status" value="1"/>
</dbReference>
<dbReference type="Pfam" id="PF01895">
    <property type="entry name" value="PhoU"/>
    <property type="match status" value="2"/>
</dbReference>
<sequence>MQSKSSRRIQLTGGSTYIISLPKSWVRQLSLNPGDEVEIVQDNNFRLLLVPKGLPQDVKQNRATITCENLRPTFAVREFIAYYMAGFMVVSLLCPKMKAEDRALVKDTVRKRLLGAEVIEEDMSTLTVQFLVNEKDLPVSRAINRAAVITQNMFKDTLDALRNGDGEMAKEVQERDDEVDRFYFYVARQLTLSITSFEILEEEGYNATQIVDIYSAIKSIERIADHASRISSLIPEVGQQAPNSVIDFGDKVLEVYRESARAFLNGKREIANKIIDQDYELAALHKKVMESIITSRDIMKPSLLLIMDSFRRISRYSLDLAETTINILAKTKNETTVKSD</sequence>
<accession>A0A2U9IUP3</accession>
<dbReference type="PANTHER" id="PTHR42930:SF2">
    <property type="entry name" value="PHOU DOMAIN-CONTAINING PROTEIN"/>
    <property type="match status" value="1"/>
</dbReference>
<dbReference type="PANTHER" id="PTHR42930">
    <property type="entry name" value="PHOSPHATE-SPECIFIC TRANSPORT SYSTEM ACCESSORY PROTEIN PHOU"/>
    <property type="match status" value="1"/>
</dbReference>
<dbReference type="GO" id="GO:0030643">
    <property type="term" value="P:intracellular phosphate ion homeostasis"/>
    <property type="evidence" value="ECO:0007669"/>
    <property type="project" value="InterPro"/>
</dbReference>
<evidence type="ECO:0000259" key="1">
    <source>
        <dbReference type="SMART" id="SM00966"/>
    </source>
</evidence>
<dbReference type="InterPro" id="IPR037914">
    <property type="entry name" value="SpoVT-AbrB_sf"/>
</dbReference>
<evidence type="ECO:0000313" key="2">
    <source>
        <dbReference type="EMBL" id="AWR99748.1"/>
    </source>
</evidence>
<reference evidence="3" key="3">
    <citation type="submission" date="2020-03" db="EMBL/GenBank/DDBJ databases">
        <title>Sequencing and Assembly of Multiple Reported Metal-Biooxidizing Members of the Extremely Thermoacidophilic Archaeal Family Sulfolobaceae.</title>
        <authorList>
            <person name="Counts J.A."/>
            <person name="Kelly R.M."/>
        </authorList>
    </citation>
    <scope>NUCLEOTIDE SEQUENCE [LARGE SCALE GENOMIC DNA]</scope>
    <source>
        <strain evidence="3">HO1-1</strain>
    </source>
</reference>
<dbReference type="EMBL" id="CP029287">
    <property type="protein sequence ID" value="AWR99748.1"/>
    <property type="molecule type" value="Genomic_DNA"/>
</dbReference>
<reference evidence="3" key="2">
    <citation type="submission" date="2020-03" db="EMBL/GenBank/DDBJ databases">
        <title>Complete Genome Sequences of Extremely Thermoacidophilic, Metal-Mobilizing Type-Strain Members of the Archaeal Family Sulfolobaceae: Acidianus brierleyi DSM-1651T, Acidianus sulfidivorans DSM-18786T, Metallosphaera hakonensis DSM-7519T, and Metallosphaera prunae DSM-10039T.</title>
        <authorList>
            <person name="Counts J.A."/>
            <person name="Kelly R.M."/>
        </authorList>
    </citation>
    <scope>NUCLEOTIDE SEQUENCE [LARGE SCALE GENOMIC DNA]</scope>
    <source>
        <strain evidence="3">HO1-1</strain>
    </source>
</reference>
<dbReference type="InterPro" id="IPR007159">
    <property type="entry name" value="SpoVT-AbrB_dom"/>
</dbReference>
<dbReference type="OrthoDB" id="40991at2157"/>
<dbReference type="GO" id="GO:0003677">
    <property type="term" value="F:DNA binding"/>
    <property type="evidence" value="ECO:0007669"/>
    <property type="project" value="InterPro"/>
</dbReference>